<keyword evidence="3" id="KW-1185">Reference proteome</keyword>
<feature type="compositionally biased region" description="Polar residues" evidence="1">
    <location>
        <begin position="60"/>
        <end position="70"/>
    </location>
</feature>
<organism evidence="2 3">
    <name type="scientific">Xylaria bambusicola</name>
    <dbReference type="NCBI Taxonomy" id="326684"/>
    <lineage>
        <taxon>Eukaryota</taxon>
        <taxon>Fungi</taxon>
        <taxon>Dikarya</taxon>
        <taxon>Ascomycota</taxon>
        <taxon>Pezizomycotina</taxon>
        <taxon>Sordariomycetes</taxon>
        <taxon>Xylariomycetidae</taxon>
        <taxon>Xylariales</taxon>
        <taxon>Xylariaceae</taxon>
        <taxon>Xylaria</taxon>
    </lineage>
</organism>
<evidence type="ECO:0000313" key="3">
    <source>
        <dbReference type="Proteomes" id="UP001305414"/>
    </source>
</evidence>
<evidence type="ECO:0000256" key="1">
    <source>
        <dbReference type="SAM" id="MobiDB-lite"/>
    </source>
</evidence>
<feature type="compositionally biased region" description="Low complexity" evidence="1">
    <location>
        <begin position="1"/>
        <end position="12"/>
    </location>
</feature>
<gene>
    <name evidence="2" type="ORF">RRF57_011757</name>
</gene>
<dbReference type="Proteomes" id="UP001305414">
    <property type="component" value="Unassembled WGS sequence"/>
</dbReference>
<comment type="caution">
    <text evidence="2">The sequence shown here is derived from an EMBL/GenBank/DDBJ whole genome shotgun (WGS) entry which is preliminary data.</text>
</comment>
<feature type="compositionally biased region" description="Polar residues" evidence="1">
    <location>
        <begin position="36"/>
        <end position="48"/>
    </location>
</feature>
<proteinExistence type="predicted"/>
<protein>
    <submittedName>
        <fullName evidence="2">Uncharacterized protein</fullName>
    </submittedName>
</protein>
<sequence length="107" mass="11147">MSTRASASTTTLRSKRLANEVGGCTSRLTHAVTPPSAKSRTDANSLSTRRVAPGTRKAVPTTSKASSGALESSATTSWMASSSIAPSSWSCSRMRGRSTPMAAALRW</sequence>
<evidence type="ECO:0000313" key="2">
    <source>
        <dbReference type="EMBL" id="KAK5636045.1"/>
    </source>
</evidence>
<dbReference type="AlphaFoldDB" id="A0AAN7UND6"/>
<feature type="compositionally biased region" description="Low complexity" evidence="1">
    <location>
        <begin position="72"/>
        <end position="92"/>
    </location>
</feature>
<reference evidence="2 3" key="1">
    <citation type="submission" date="2023-10" db="EMBL/GenBank/DDBJ databases">
        <title>Draft genome sequence of Xylaria bambusicola isolate GMP-LS, the root and basal stem rot pathogen of sugarcane in Indonesia.</title>
        <authorList>
            <person name="Selvaraj P."/>
            <person name="Muralishankar V."/>
            <person name="Muruganantham S."/>
            <person name="Sp S."/>
            <person name="Haryani S."/>
            <person name="Lau K.J.X."/>
            <person name="Naqvi N.I."/>
        </authorList>
    </citation>
    <scope>NUCLEOTIDE SEQUENCE [LARGE SCALE GENOMIC DNA]</scope>
    <source>
        <strain evidence="2">GMP-LS</strain>
    </source>
</reference>
<accession>A0AAN7UND6</accession>
<dbReference type="EMBL" id="JAWHQM010000061">
    <property type="protein sequence ID" value="KAK5636045.1"/>
    <property type="molecule type" value="Genomic_DNA"/>
</dbReference>
<feature type="region of interest" description="Disordered" evidence="1">
    <location>
        <begin position="1"/>
        <end position="107"/>
    </location>
</feature>
<name>A0AAN7UND6_9PEZI</name>